<comment type="catalytic activity">
    <reaction evidence="7">
        <text>ITP + H2O = IMP + diphosphate + H(+)</text>
        <dbReference type="Rhea" id="RHEA:29399"/>
        <dbReference type="ChEBI" id="CHEBI:15377"/>
        <dbReference type="ChEBI" id="CHEBI:15378"/>
        <dbReference type="ChEBI" id="CHEBI:33019"/>
        <dbReference type="ChEBI" id="CHEBI:58053"/>
        <dbReference type="ChEBI" id="CHEBI:61402"/>
        <dbReference type="EC" id="3.6.1.66"/>
    </reaction>
</comment>
<comment type="subunit">
    <text evidence="7">Homodimer.</text>
</comment>
<dbReference type="EC" id="3.6.1.66" evidence="7"/>
<dbReference type="GO" id="GO:0036220">
    <property type="term" value="F:ITP diphosphatase activity"/>
    <property type="evidence" value="ECO:0007669"/>
    <property type="project" value="UniProtKB-UniRule"/>
</dbReference>
<dbReference type="PANTHER" id="PTHR11067">
    <property type="entry name" value="INOSINE TRIPHOSPHATE PYROPHOSPHATASE/HAM1 PROTEIN"/>
    <property type="match status" value="1"/>
</dbReference>
<evidence type="ECO:0000256" key="4">
    <source>
        <dbReference type="ARBA" id="ARBA00022801"/>
    </source>
</evidence>
<dbReference type="GO" id="GO:0000166">
    <property type="term" value="F:nucleotide binding"/>
    <property type="evidence" value="ECO:0007669"/>
    <property type="project" value="UniProtKB-KW"/>
</dbReference>
<feature type="binding site" evidence="7">
    <location>
        <position position="115"/>
    </location>
    <ligand>
        <name>Mg(2+)</name>
        <dbReference type="ChEBI" id="CHEBI:18420"/>
    </ligand>
</feature>
<comment type="similarity">
    <text evidence="1 7">Belongs to the HAM1 NTPase family.</text>
</comment>
<dbReference type="CDD" id="cd00515">
    <property type="entry name" value="HAM1"/>
    <property type="match status" value="1"/>
</dbReference>
<dbReference type="EMBL" id="LN907858">
    <property type="protein sequence ID" value="CUU39923.1"/>
    <property type="molecule type" value="Genomic_DNA"/>
</dbReference>
<evidence type="ECO:0000256" key="1">
    <source>
        <dbReference type="ARBA" id="ARBA00008023"/>
    </source>
</evidence>
<keyword evidence="5 7" id="KW-0460">Magnesium</keyword>
<dbReference type="InterPro" id="IPR002637">
    <property type="entry name" value="RdgB/HAM1"/>
</dbReference>
<keyword evidence="10" id="KW-1185">Reference proteome</keyword>
<evidence type="ECO:0000256" key="3">
    <source>
        <dbReference type="ARBA" id="ARBA00022741"/>
    </source>
</evidence>
<reference evidence="8" key="3">
    <citation type="submission" date="2015-11" db="EMBL/GenBank/DDBJ databases">
        <authorList>
            <person name="Zhang Y."/>
            <person name="Guo Z."/>
        </authorList>
    </citation>
    <scope>NUCLEOTIDE SEQUENCE</scope>
    <source>
        <strain evidence="8">1</strain>
    </source>
</reference>
<feature type="binding site" evidence="7">
    <location>
        <begin position="232"/>
        <end position="235"/>
    </location>
    <ligand>
        <name>substrate</name>
    </ligand>
</feature>
<dbReference type="STRING" id="76936.BN2458_PEG1038"/>
<keyword evidence="6 7" id="KW-0546">Nucleotide metabolism</keyword>
<keyword evidence="2 7" id="KW-0479">Metal-binding</keyword>
<evidence type="ECO:0000256" key="2">
    <source>
        <dbReference type="ARBA" id="ARBA00022723"/>
    </source>
</evidence>
<name>A0A099UA35_9HELI</name>
<keyword evidence="3 7" id="KW-0547">Nucleotide-binding</keyword>
<dbReference type="Gene3D" id="3.90.950.10">
    <property type="match status" value="1"/>
</dbReference>
<dbReference type="InterPro" id="IPR020922">
    <property type="entry name" value="dITP/XTP_pyrophosphatase"/>
</dbReference>
<evidence type="ECO:0000313" key="11">
    <source>
        <dbReference type="Proteomes" id="UP000064525"/>
    </source>
</evidence>
<dbReference type="SUPFAM" id="SSF52972">
    <property type="entry name" value="ITPase-like"/>
    <property type="match status" value="2"/>
</dbReference>
<dbReference type="EMBL" id="JRPF02000015">
    <property type="protein sequence ID" value="TLD77849.1"/>
    <property type="molecule type" value="Genomic_DNA"/>
</dbReference>
<accession>A0A099UA35</accession>
<comment type="catalytic activity">
    <reaction evidence="7">
        <text>XTP + H2O = XMP + diphosphate + H(+)</text>
        <dbReference type="Rhea" id="RHEA:28610"/>
        <dbReference type="ChEBI" id="CHEBI:15377"/>
        <dbReference type="ChEBI" id="CHEBI:15378"/>
        <dbReference type="ChEBI" id="CHEBI:33019"/>
        <dbReference type="ChEBI" id="CHEBI:57464"/>
        <dbReference type="ChEBI" id="CHEBI:61314"/>
        <dbReference type="EC" id="3.6.1.66"/>
    </reaction>
</comment>
<comment type="catalytic activity">
    <reaction evidence="7">
        <text>dITP + H2O = dIMP + diphosphate + H(+)</text>
        <dbReference type="Rhea" id="RHEA:28342"/>
        <dbReference type="ChEBI" id="CHEBI:15377"/>
        <dbReference type="ChEBI" id="CHEBI:15378"/>
        <dbReference type="ChEBI" id="CHEBI:33019"/>
        <dbReference type="ChEBI" id="CHEBI:61194"/>
        <dbReference type="ChEBI" id="CHEBI:61382"/>
        <dbReference type="EC" id="3.6.1.66"/>
    </reaction>
</comment>
<gene>
    <name evidence="8" type="ORF">BN2458_PEG1038</name>
    <name evidence="9" type="ORF">LS75_009135</name>
</gene>
<feature type="binding site" evidence="7">
    <location>
        <position position="258"/>
    </location>
    <ligand>
        <name>substrate</name>
    </ligand>
</feature>
<dbReference type="GO" id="GO:0009146">
    <property type="term" value="P:purine nucleoside triphosphate catabolic process"/>
    <property type="evidence" value="ECO:0007669"/>
    <property type="project" value="UniProtKB-UniRule"/>
</dbReference>
<dbReference type="GO" id="GO:0036222">
    <property type="term" value="F:XTP diphosphatase activity"/>
    <property type="evidence" value="ECO:0007669"/>
    <property type="project" value="UniProtKB-UniRule"/>
</dbReference>
<feature type="binding site" evidence="7">
    <location>
        <begin position="7"/>
        <end position="12"/>
    </location>
    <ligand>
        <name>substrate</name>
    </ligand>
</feature>
<dbReference type="HAMAP" id="MF_01405">
    <property type="entry name" value="Non_canon_purine_NTPase"/>
    <property type="match status" value="1"/>
</dbReference>
<feature type="active site" description="Proton acceptor" evidence="7">
    <location>
        <position position="115"/>
    </location>
</feature>
<evidence type="ECO:0000256" key="5">
    <source>
        <dbReference type="ARBA" id="ARBA00022842"/>
    </source>
</evidence>
<dbReference type="PANTHER" id="PTHR11067:SF9">
    <property type="entry name" value="INOSINE TRIPHOSPHATE PYROPHOSPHATASE"/>
    <property type="match status" value="1"/>
</dbReference>
<comment type="caution">
    <text evidence="7">Lacks conserved residue(s) required for the propagation of feature annotation.</text>
</comment>
<dbReference type="KEGG" id="hty:BN2458_PEG1038"/>
<sequence length="277" mass="30519">MTIILATGNKHKIREFEAMLGDTDAQVYAYEEILESLEIVESGASFSENATLKVKAIYQALYAKYIQDSQNTESRLTQNTQTQGQGVNTDFANSQNLAYSAMYPLKAPLAIIAEDSGLCVPALNGEPGIYSARYASFKHFNTHLDSAQSQELPTMSLNTSHIAHNSTDSENLQCLIEHIAPFAPTPAFFTAHIALIFVESLPLPPIEQCYIECFEGRLEGIAISEARGTEGFGYDPIFVPLDLNPHKQTLAEFTPSAKNAISHRKRAISACLKYLHL</sequence>
<reference evidence="11" key="2">
    <citation type="submission" date="2015-11" db="EMBL/GenBank/DDBJ databases">
        <authorList>
            <person name="Anvar S.Y."/>
        </authorList>
    </citation>
    <scope>NUCLEOTIDE SEQUENCE [LARGE SCALE GENOMIC DNA]</scope>
</reference>
<dbReference type="PATRIC" id="fig|76936.10.peg.1013"/>
<evidence type="ECO:0000256" key="6">
    <source>
        <dbReference type="ARBA" id="ARBA00023080"/>
    </source>
</evidence>
<protein>
    <recommendedName>
        <fullName evidence="7">dITP/XTP pyrophosphatase</fullName>
        <ecNumber evidence="7">3.6.1.66</ecNumber>
    </recommendedName>
    <alternativeName>
        <fullName evidence="7">Non-canonical purine NTP pyrophosphatase</fullName>
    </alternativeName>
    <alternativeName>
        <fullName evidence="7">Non-standard purine NTP pyrophosphatase</fullName>
    </alternativeName>
    <alternativeName>
        <fullName evidence="7">Nucleoside-triphosphate diphosphatase</fullName>
    </alternativeName>
    <alternativeName>
        <fullName evidence="7">Nucleoside-triphosphate pyrophosphatase</fullName>
        <shortName evidence="7">NTPase</shortName>
    </alternativeName>
</protein>
<dbReference type="OrthoDB" id="9807456at2"/>
<proteinExistence type="inferred from homology"/>
<dbReference type="GO" id="GO:0035870">
    <property type="term" value="F:dITP diphosphatase activity"/>
    <property type="evidence" value="ECO:0007669"/>
    <property type="project" value="UniProtKB-UniRule"/>
</dbReference>
<evidence type="ECO:0000313" key="10">
    <source>
        <dbReference type="Proteomes" id="UP000029925"/>
    </source>
</evidence>
<evidence type="ECO:0000313" key="8">
    <source>
        <dbReference type="EMBL" id="CUU39923.1"/>
    </source>
</evidence>
<feature type="binding site" evidence="7">
    <location>
        <begin position="263"/>
        <end position="264"/>
    </location>
    <ligand>
        <name>substrate</name>
    </ligand>
</feature>
<dbReference type="AlphaFoldDB" id="A0A099UA35"/>
<evidence type="ECO:0000313" key="9">
    <source>
        <dbReference type="EMBL" id="TLD77849.1"/>
    </source>
</evidence>
<dbReference type="GeneID" id="78151258"/>
<comment type="cofactor">
    <cofactor evidence="7">
        <name>Mg(2+)</name>
        <dbReference type="ChEBI" id="CHEBI:18420"/>
    </cofactor>
    <text evidence="7">Binds 1 Mg(2+) ion per subunit.</text>
</comment>
<organism evidence="8 11">
    <name type="scientific">Helicobacter typhlonius</name>
    <dbReference type="NCBI Taxonomy" id="76936"/>
    <lineage>
        <taxon>Bacteria</taxon>
        <taxon>Pseudomonadati</taxon>
        <taxon>Campylobacterota</taxon>
        <taxon>Epsilonproteobacteria</taxon>
        <taxon>Campylobacterales</taxon>
        <taxon>Helicobacteraceae</taxon>
        <taxon>Helicobacter</taxon>
    </lineage>
</organism>
<dbReference type="Proteomes" id="UP000029925">
    <property type="component" value="Unassembled WGS sequence"/>
</dbReference>
<comment type="function">
    <text evidence="7">Pyrophosphatase that catalyzes the hydrolysis of nucleoside triphosphates to their monophosphate derivatives, with a high preference for the non-canonical purine nucleotides XTP (xanthosine triphosphate), dITP (deoxyinosine triphosphate) and ITP. Seems to function as a house-cleaning enzyme that removes non-canonical purine nucleotides from the nucleotide pool, thus preventing their incorporation into DNA/RNA and avoiding chromosomal lesions.</text>
</comment>
<dbReference type="GO" id="GO:0046872">
    <property type="term" value="F:metal ion binding"/>
    <property type="evidence" value="ECO:0007669"/>
    <property type="project" value="UniProtKB-KW"/>
</dbReference>
<dbReference type="Proteomes" id="UP000064525">
    <property type="component" value="Chromosome I"/>
</dbReference>
<dbReference type="RefSeq" id="WP_034326573.1">
    <property type="nucleotide sequence ID" value="NZ_CAJTQN010000007.1"/>
</dbReference>
<feature type="binding site" evidence="7">
    <location>
        <position position="116"/>
    </location>
    <ligand>
        <name>substrate</name>
    </ligand>
</feature>
<keyword evidence="4 7" id="KW-0378">Hydrolase</keyword>
<dbReference type="Pfam" id="PF01725">
    <property type="entry name" value="Ham1p_like"/>
    <property type="match status" value="3"/>
</dbReference>
<dbReference type="GO" id="GO:0017111">
    <property type="term" value="F:ribonucleoside triphosphate phosphatase activity"/>
    <property type="evidence" value="ECO:0007669"/>
    <property type="project" value="InterPro"/>
</dbReference>
<dbReference type="InterPro" id="IPR029001">
    <property type="entry name" value="ITPase-like_fam"/>
</dbReference>
<reference evidence="9 10" key="1">
    <citation type="journal article" date="2014" name="Genome Announc.">
        <title>Draft genome sequences of eight enterohepatic helicobacter species isolated from both laboratory and wild rodents.</title>
        <authorList>
            <person name="Sheh A."/>
            <person name="Shen Z."/>
            <person name="Fox J.G."/>
        </authorList>
    </citation>
    <scope>NUCLEOTIDE SEQUENCE [LARGE SCALE GENOMIC DNA]</scope>
    <source>
        <strain evidence="9 10">MIT 98-6810</strain>
    </source>
</reference>
<evidence type="ECO:0000256" key="7">
    <source>
        <dbReference type="HAMAP-Rule" id="MF_01405"/>
    </source>
</evidence>
<dbReference type="GO" id="GO:0009117">
    <property type="term" value="P:nucleotide metabolic process"/>
    <property type="evidence" value="ECO:0007669"/>
    <property type="project" value="UniProtKB-KW"/>
</dbReference>
<dbReference type="GO" id="GO:0005829">
    <property type="term" value="C:cytosol"/>
    <property type="evidence" value="ECO:0007669"/>
    <property type="project" value="TreeGrafter"/>
</dbReference>